<feature type="domain" description="Gfo/Idh/MocA-like oxidoreductase N-terminal" evidence="2">
    <location>
        <begin position="49"/>
        <end position="174"/>
    </location>
</feature>
<dbReference type="SUPFAM" id="SSF51735">
    <property type="entry name" value="NAD(P)-binding Rossmann-fold domains"/>
    <property type="match status" value="1"/>
</dbReference>
<feature type="signal peptide" evidence="1">
    <location>
        <begin position="1"/>
        <end position="33"/>
    </location>
</feature>
<sequence>MNRSTHSSSRRSFLKKSALFGGLSILPSSLVFGANARSPKAISPNDKVKLAVVGIGNQGFQDLKLMADSGLCDIVALCDVDLKGKHTQAAQQRYASQGNGTQGARCFTDFRKMFDTMADDIDAVLIATPDHSHFAVTMLAMSLGKHVFVEKPLAHTFGQCERLIEMAAKNPQLVTQMGNQGHSGANYFQFKAWSEAGLIKDITRITAHMNRKRRWHGWGEKTTAYPKTTMPEGLDWDQWIDSAPHTHPFSNKLHPQEWRSWFDYGSGCFGDWGPHILDTCHRFLQLGLPETIKAVRRDGVNAAGLIYPQASTIRFSFPERGDGLPACDVDWYDGVNNVPQLEGAFTSNGKAKPLTSPGKVLYGKDIVFQGGSHASPLRILPREKYIEMHPTLPKLQLKNSNHYANFLLACMGKEKARSPFSVAGPLTQVFTLGILAQRFGGELQFDRKQKTIINNDTAKALLDPAPREGWESYYQV</sequence>
<dbReference type="InterPro" id="IPR006311">
    <property type="entry name" value="TAT_signal"/>
</dbReference>
<dbReference type="InterPro" id="IPR043906">
    <property type="entry name" value="Gfo/Idh/MocA_OxRdtase_bact_C"/>
</dbReference>
<evidence type="ECO:0000256" key="1">
    <source>
        <dbReference type="SAM" id="SignalP"/>
    </source>
</evidence>
<evidence type="ECO:0000259" key="2">
    <source>
        <dbReference type="Pfam" id="PF01408"/>
    </source>
</evidence>
<protein>
    <submittedName>
        <fullName evidence="4">Gfo/Idh/MocA family oxidoreductase</fullName>
    </submittedName>
</protein>
<dbReference type="AlphaFoldDB" id="A0A851GP53"/>
<evidence type="ECO:0000259" key="3">
    <source>
        <dbReference type="Pfam" id="PF19051"/>
    </source>
</evidence>
<dbReference type="Pfam" id="PF19051">
    <property type="entry name" value="GFO_IDH_MocA_C2"/>
    <property type="match status" value="1"/>
</dbReference>
<comment type="caution">
    <text evidence="4">The sequence shown here is derived from an EMBL/GenBank/DDBJ whole genome shotgun (WGS) entry which is preliminary data.</text>
</comment>
<dbReference type="RefSeq" id="WP_178932460.1">
    <property type="nucleotide sequence ID" value="NZ_JACBAZ010000003.1"/>
</dbReference>
<evidence type="ECO:0000313" key="4">
    <source>
        <dbReference type="EMBL" id="NWK55924.1"/>
    </source>
</evidence>
<dbReference type="PANTHER" id="PTHR43818:SF3">
    <property type="entry name" value="OXIDOREDUCTASE-RELATED"/>
    <property type="match status" value="1"/>
</dbReference>
<dbReference type="Pfam" id="PF01408">
    <property type="entry name" value="GFO_IDH_MocA"/>
    <property type="match status" value="1"/>
</dbReference>
<proteinExistence type="predicted"/>
<feature type="chain" id="PRO_5032860915" evidence="1">
    <location>
        <begin position="34"/>
        <end position="476"/>
    </location>
</feature>
<feature type="domain" description="Gfo/Idh/MocA-like oxidoreductase bacterial type C-terminal" evidence="3">
    <location>
        <begin position="210"/>
        <end position="284"/>
    </location>
</feature>
<dbReference type="EMBL" id="JACBAZ010000003">
    <property type="protein sequence ID" value="NWK55924.1"/>
    <property type="molecule type" value="Genomic_DNA"/>
</dbReference>
<dbReference type="InterPro" id="IPR000683">
    <property type="entry name" value="Gfo/Idh/MocA-like_OxRdtase_N"/>
</dbReference>
<dbReference type="GO" id="GO:0000166">
    <property type="term" value="F:nucleotide binding"/>
    <property type="evidence" value="ECO:0007669"/>
    <property type="project" value="InterPro"/>
</dbReference>
<organism evidence="4 5">
    <name type="scientific">Oceaniferula marina</name>
    <dbReference type="NCBI Taxonomy" id="2748318"/>
    <lineage>
        <taxon>Bacteria</taxon>
        <taxon>Pseudomonadati</taxon>
        <taxon>Verrucomicrobiota</taxon>
        <taxon>Verrucomicrobiia</taxon>
        <taxon>Verrucomicrobiales</taxon>
        <taxon>Verrucomicrobiaceae</taxon>
        <taxon>Oceaniferula</taxon>
    </lineage>
</organism>
<dbReference type="PROSITE" id="PS51318">
    <property type="entry name" value="TAT"/>
    <property type="match status" value="1"/>
</dbReference>
<accession>A0A851GP53</accession>
<dbReference type="SUPFAM" id="SSF55347">
    <property type="entry name" value="Glyceraldehyde-3-phosphate dehydrogenase-like, C-terminal domain"/>
    <property type="match status" value="1"/>
</dbReference>
<name>A0A851GP53_9BACT</name>
<evidence type="ECO:0000313" key="5">
    <source>
        <dbReference type="Proteomes" id="UP000557872"/>
    </source>
</evidence>
<gene>
    <name evidence="4" type="ORF">HW115_09895</name>
</gene>
<dbReference type="InterPro" id="IPR036291">
    <property type="entry name" value="NAD(P)-bd_dom_sf"/>
</dbReference>
<keyword evidence="1" id="KW-0732">Signal</keyword>
<dbReference type="Proteomes" id="UP000557872">
    <property type="component" value="Unassembled WGS sequence"/>
</dbReference>
<dbReference type="PANTHER" id="PTHR43818">
    <property type="entry name" value="BCDNA.GH03377"/>
    <property type="match status" value="1"/>
</dbReference>
<dbReference type="Gene3D" id="3.40.50.720">
    <property type="entry name" value="NAD(P)-binding Rossmann-like Domain"/>
    <property type="match status" value="1"/>
</dbReference>
<reference evidence="4 5" key="1">
    <citation type="submission" date="2020-07" db="EMBL/GenBank/DDBJ databases">
        <title>Roseicoccus Jingziensis gen. nov., sp. nov., isolated from coastal seawater.</title>
        <authorList>
            <person name="Feng X."/>
        </authorList>
    </citation>
    <scope>NUCLEOTIDE SEQUENCE [LARGE SCALE GENOMIC DNA]</scope>
    <source>
        <strain evidence="4 5">N1E253</strain>
    </source>
</reference>
<keyword evidence="5" id="KW-1185">Reference proteome</keyword>
<dbReference type="InterPro" id="IPR050463">
    <property type="entry name" value="Gfo/Idh/MocA_oxidrdct_glycsds"/>
</dbReference>